<dbReference type="GO" id="GO:0008201">
    <property type="term" value="F:heparin binding"/>
    <property type="evidence" value="ECO:0007669"/>
    <property type="project" value="UniProtKB-KW"/>
</dbReference>
<dbReference type="InterPro" id="IPR016130">
    <property type="entry name" value="Tyr_Pase_AS"/>
</dbReference>
<dbReference type="FunFam" id="2.60.40.10:FF:000010">
    <property type="entry name" value="receptor-type tyrosine-protein phosphatase delta isoform X1"/>
    <property type="match status" value="1"/>
</dbReference>
<dbReference type="Proteomes" id="UP001239994">
    <property type="component" value="Unassembled WGS sequence"/>
</dbReference>
<evidence type="ECO:0000256" key="11">
    <source>
        <dbReference type="ARBA" id="ARBA00022989"/>
    </source>
</evidence>
<feature type="compositionally biased region" description="Basic and acidic residues" evidence="19">
    <location>
        <begin position="1203"/>
        <end position="1253"/>
    </location>
</feature>
<dbReference type="InterPro" id="IPR003598">
    <property type="entry name" value="Ig_sub2"/>
</dbReference>
<feature type="compositionally biased region" description="Basic and acidic residues" evidence="19">
    <location>
        <begin position="1315"/>
        <end position="1338"/>
    </location>
</feature>
<dbReference type="CDD" id="cd00063">
    <property type="entry name" value="FN3"/>
    <property type="match status" value="8"/>
</dbReference>
<keyword evidence="10" id="KW-0904">Protein phosphatase</keyword>
<comment type="caution">
    <text evidence="25">The sequence shown here is derived from an EMBL/GenBank/DDBJ whole genome shotgun (WGS) entry which is preliminary data.</text>
</comment>
<dbReference type="Gene3D" id="2.60.40.10">
    <property type="entry name" value="Immunoglobulins"/>
    <property type="match status" value="9"/>
</dbReference>
<keyword evidence="7" id="KW-0677">Repeat</keyword>
<evidence type="ECO:0000256" key="13">
    <source>
        <dbReference type="ARBA" id="ARBA00023157"/>
    </source>
</evidence>
<dbReference type="InterPro" id="IPR036179">
    <property type="entry name" value="Ig-like_dom_sf"/>
</dbReference>
<dbReference type="PROSITE" id="PS50835">
    <property type="entry name" value="IG_LIKE"/>
    <property type="match status" value="2"/>
</dbReference>
<evidence type="ECO:0000256" key="9">
    <source>
        <dbReference type="ARBA" id="ARBA00022889"/>
    </source>
</evidence>
<dbReference type="Gene3D" id="3.90.190.10">
    <property type="entry name" value="Protein tyrosine phosphatase superfamily"/>
    <property type="match status" value="2"/>
</dbReference>
<gene>
    <name evidence="25" type="ORF">P4O66_009839</name>
</gene>
<dbReference type="PANTHER" id="PTHR46957">
    <property type="entry name" value="CYTOKINE RECEPTOR"/>
    <property type="match status" value="1"/>
</dbReference>
<keyword evidence="16" id="KW-0393">Immunoglobulin domain</keyword>
<feature type="domain" description="Fibronectin type-III" evidence="24">
    <location>
        <begin position="628"/>
        <end position="727"/>
    </location>
</feature>
<sequence length="2238" mass="254761">MGPQLKVVERTRTATLLCAASGNPDPEISWFKDFLPVDINGSNGRIKQLRSGKKTRPKHAFPAPSALQIESSEESDQGKYECVATNSAGTRYSAPANLYVRGSLPVSSCLGIALISQYQQCAPLLPPHHLWVSHSVPVPSPPMAVRRVPPRFSIPPTNHEVMPGGGINLTCVAVGAPMPYVKWTTGEVELTKEEEMPIGRNVLELTNIRQSANYTCVAISSLGMIETTAQITVKALPRPPTSLIVTETTATSVTLTWDSGNPEPVSYYVIQYRAKASDVGQQEVDGVASTRYSIGGLSPYSEYEFQVMAVNNIGRGPPSSSVETRTSEQAPSSPPLRVHARMLSATTMLVQWEPPEEPNGHVRGYRIYYTADGHAPLSTWHKHNTDSSHLTTISSMVPNVTYSLRVLAFTSVGDGPPSDVLQIKTQQGVPSQPIDFEAEAELDTRILLTWLWPVQDHITKYELSYWETSSGKKNHATFDPAGSYAVEGLKPDTLYEFTLAARSELGVGVFTRPVQARTAQSTPSAPPQEVHLLSLSSTSIKVSWVAPPAASRHGNIVRYSLAYQAVSGEDRERHEVKDIPAHVTSYVLEDLEKWTEYWVWVKAHTDVGPGPESSSTRTRTREDVPGAPPRRVEVVVVNSTALRVSWKVPLAQKQHGQIHGYQLVYSRLENGEPRGQPSILDVALPDAQEAFITGLQAETSYSVTVAAYTTKGDGARSKAKVVTTSGAVPGKPTMIISTTIGNTALIQWQPPKETAGELIGYRLQYKREEDESFTTREFRRADDHFTVTGLHKGATYIFKLCAKNRAGSGEEHVKEVTTPEDRPSSYPQSLSVVGLTASTTQLAWDPPPLAERNGKIVRYEVVYRDINSLQNQTNSTTDTHMTVHGLQPDTTYDIRVRAFTSKGGGPISPSIQSRTMSTSMPGMSLTLWSPEFTKNFGVKTVMKSSVLLTWEVPETYSSQVPFKILYNQQSVEVQGVLKRRLITHLRPDTDYSFVLMVRGNSAGGLQQQVSIRTAPDLLTSAPTHNAHPEEGGKVTISLPRVPASVHARIRWFYIVVVPMTSAALHHWESPEDLDDLDEVCLFEADTYPSTRRRRSQTQDFLKPHIAARMKTLPETFILGDERTYEGFINKALLTQQQYRVFILAALQDHEAVSVCVYLEERRRKDRGESEREMERREGRGQETSPDTQHREILRQNVETSPDTQHREILRRNVETSPDTQHREILRRNVETSPDTQHREILRRNVETSPDTQHREILRRNVTTSPDTQHREILRRNVETSPDTQHREILRRDVEPSPDTQHREILRRNVTTSPDTQHREILRRNVETSPDTQHREILRRNVTTSPDTQNREILRRNVETSPDTQHREILRRDVEPSPDTQHREILRRNVTTSPDTQHREILRRNVETSPDTQHREILRRNVTTSPDTQNREILRRNVETSPDTQHREILRRDVEPSPDTQHREILRRNVTTSPDTQHREILRRDVEPSPDTQHREILRRNVTTSPDTQHREILRRNVDTSPDTQHREILRRNVETSPDTQHREILRRNVETSPDTQHREILRRNVETSPDTQHREILRRNVETSPDTQHREILRRNVTTSPDTQNREILRRNVETSPDTQHREILRRDVEPSPDTQHREILRRNVTTSPDTQHREILRRDVEPSPDTQHREILRRNVTTSPDTQHREILRRDVEPSPDTQHREILRRNVTTSPDTQHREILRRNVETSPDTQHREILRRNVETSPDTQHREILRRNVETSPDTQHREILRRNKTFTASPFSEPITIRLHSGMSRHAEDPEMLWVMGPVLAVILIIVIVIAILLFKRVAQNKGSKLQVKCDQYWPSRGMETYGMIQVSLLDTVELATYSVRTFTLFKSGSSEKREVRQFQFLAWPDHGVPEYPTPILAFLRRVKACNPPDAGPMVVHCSAGVGRTGCFIVIDAMLERLKHERSVDIYGHVTCMRAQRNYMVQTEEQYVFIHEALLEAATCGHTEVPARSLYTHIQKLTQVPTGDTVTAMELEFKKLANLRAHTSRFISANLACNKFKNRLVNIMPFESSRVCLQPIRGVEGSDYINASFIDGYRQQKAYIATQGPLAETTEDFWRMLWENNSTIVVMLTKLREMGREKCHQYWPSERSARYQYFVVDPMAEYNMPQYILREFKVTDARDGQSRTIRQFQFTDWPEQGVPKTGEGFIDFIGQVHKTKEQFGQDGPITVHCSAGVGRTGVFITLSIVLERM</sequence>
<evidence type="ECO:0000259" key="22">
    <source>
        <dbReference type="PROSITE" id="PS50056"/>
    </source>
</evidence>
<dbReference type="SMART" id="SM00409">
    <property type="entry name" value="IG"/>
    <property type="match status" value="2"/>
</dbReference>
<dbReference type="PANTHER" id="PTHR46957:SF9">
    <property type="entry name" value="PROTEIN-TYROSINE-PHOSPHATASE"/>
    <property type="match status" value="1"/>
</dbReference>
<dbReference type="FunFam" id="2.60.40.10:FF:000098">
    <property type="entry name" value="receptor-type tyrosine-protein phosphatase F isoform X1"/>
    <property type="match status" value="1"/>
</dbReference>
<accession>A0AAD8ZBA2</accession>
<feature type="domain" description="Ig-like" evidence="23">
    <location>
        <begin position="150"/>
        <end position="232"/>
    </location>
</feature>
<keyword evidence="26" id="KW-1185">Reference proteome</keyword>
<keyword evidence="11 20" id="KW-1133">Transmembrane helix</keyword>
<feature type="domain" description="Fibronectin type-III" evidence="24">
    <location>
        <begin position="826"/>
        <end position="918"/>
    </location>
</feature>
<evidence type="ECO:0000259" key="23">
    <source>
        <dbReference type="PROSITE" id="PS50835"/>
    </source>
</evidence>
<feature type="compositionally biased region" description="Basic and acidic residues" evidence="19">
    <location>
        <begin position="1395"/>
        <end position="1418"/>
    </location>
</feature>
<comment type="similarity">
    <text evidence="2">Belongs to the protein-tyrosine phosphatase family. Receptor class 2A subfamily.</text>
</comment>
<dbReference type="PRINTS" id="PR00700">
    <property type="entry name" value="PRTYPHPHTASE"/>
</dbReference>
<evidence type="ECO:0000256" key="20">
    <source>
        <dbReference type="SAM" id="Phobius"/>
    </source>
</evidence>
<keyword evidence="14" id="KW-0675">Receptor</keyword>
<comment type="subcellular location">
    <subcellularLocation>
        <location evidence="1">Membrane</location>
        <topology evidence="1">Single-pass membrane protein</topology>
    </subcellularLocation>
</comment>
<evidence type="ECO:0000256" key="19">
    <source>
        <dbReference type="SAM" id="MobiDB-lite"/>
    </source>
</evidence>
<evidence type="ECO:0000256" key="16">
    <source>
        <dbReference type="ARBA" id="ARBA00023319"/>
    </source>
</evidence>
<evidence type="ECO:0000256" key="4">
    <source>
        <dbReference type="ARBA" id="ARBA00022674"/>
    </source>
</evidence>
<dbReference type="InterPro" id="IPR003599">
    <property type="entry name" value="Ig_sub"/>
</dbReference>
<feature type="domain" description="Tyrosine-protein phosphatase" evidence="21">
    <location>
        <begin position="1739"/>
        <end position="1986"/>
    </location>
</feature>
<keyword evidence="8" id="KW-0378">Hydrolase</keyword>
<feature type="compositionally biased region" description="Basic and acidic residues" evidence="19">
    <location>
        <begin position="1163"/>
        <end position="1180"/>
    </location>
</feature>
<feature type="compositionally biased region" description="Basic and acidic residues" evidence="19">
    <location>
        <begin position="1475"/>
        <end position="1498"/>
    </location>
</feature>
<reference evidence="25" key="1">
    <citation type="submission" date="2023-03" db="EMBL/GenBank/DDBJ databases">
        <title>Electrophorus voltai genome.</title>
        <authorList>
            <person name="Bian C."/>
        </authorList>
    </citation>
    <scope>NUCLEOTIDE SEQUENCE</scope>
    <source>
        <strain evidence="25">CB-2022</strain>
        <tissue evidence="25">Muscle</tissue>
    </source>
</reference>
<feature type="domain" description="Tyrosine specific protein phosphatases" evidence="22">
    <location>
        <begin position="2195"/>
        <end position="2238"/>
    </location>
</feature>
<dbReference type="FunFam" id="2.60.40.10:FF:000128">
    <property type="entry name" value="receptor-type tyrosine-protein phosphatase delta isoform X2"/>
    <property type="match status" value="1"/>
</dbReference>
<feature type="region of interest" description="Disordered" evidence="19">
    <location>
        <begin position="1276"/>
        <end position="1573"/>
    </location>
</feature>
<evidence type="ECO:0000256" key="8">
    <source>
        <dbReference type="ARBA" id="ARBA00022801"/>
    </source>
</evidence>
<feature type="region of interest" description="Disordered" evidence="19">
    <location>
        <begin position="1163"/>
        <end position="1253"/>
    </location>
</feature>
<evidence type="ECO:0000256" key="10">
    <source>
        <dbReference type="ARBA" id="ARBA00022912"/>
    </source>
</evidence>
<keyword evidence="15" id="KW-0325">Glycoprotein</keyword>
<feature type="compositionally biased region" description="Basic and acidic residues" evidence="19">
    <location>
        <begin position="1348"/>
        <end position="1386"/>
    </location>
</feature>
<dbReference type="GO" id="GO:0016020">
    <property type="term" value="C:membrane"/>
    <property type="evidence" value="ECO:0007669"/>
    <property type="project" value="UniProtKB-SubCell"/>
</dbReference>
<feature type="domain" description="Fibronectin type-III" evidence="24">
    <location>
        <begin position="334"/>
        <end position="428"/>
    </location>
</feature>
<dbReference type="SMART" id="SM00060">
    <property type="entry name" value="FN3"/>
    <property type="match status" value="8"/>
</dbReference>
<feature type="domain" description="Fibronectin type-III" evidence="24">
    <location>
        <begin position="526"/>
        <end position="623"/>
    </location>
</feature>
<evidence type="ECO:0000256" key="1">
    <source>
        <dbReference type="ARBA" id="ARBA00004167"/>
    </source>
</evidence>
<feature type="domain" description="Fibronectin type-III" evidence="24">
    <location>
        <begin position="239"/>
        <end position="329"/>
    </location>
</feature>
<dbReference type="FunFam" id="2.60.40.10:FF:000066">
    <property type="entry name" value="receptor-type tyrosine-protein phosphatase delta isoform X1"/>
    <property type="match status" value="1"/>
</dbReference>
<dbReference type="InterPro" id="IPR036116">
    <property type="entry name" value="FN3_sf"/>
</dbReference>
<keyword evidence="12 20" id="KW-0472">Membrane</keyword>
<dbReference type="SMART" id="SM00194">
    <property type="entry name" value="PTPc"/>
    <property type="match status" value="2"/>
</dbReference>
<dbReference type="FunFam" id="2.60.40.10:FF:000036">
    <property type="entry name" value="receptor-type tyrosine-protein phosphatase delta isoform X1"/>
    <property type="match status" value="1"/>
</dbReference>
<evidence type="ECO:0000256" key="17">
    <source>
        <dbReference type="ARBA" id="ARBA00044158"/>
    </source>
</evidence>
<dbReference type="SUPFAM" id="SSF49265">
    <property type="entry name" value="Fibronectin type III"/>
    <property type="match status" value="5"/>
</dbReference>
<dbReference type="PROSITE" id="PS50055">
    <property type="entry name" value="TYR_PHOSPHATASE_PTP"/>
    <property type="match status" value="2"/>
</dbReference>
<feature type="non-terminal residue" evidence="25">
    <location>
        <position position="2238"/>
    </location>
</feature>
<dbReference type="SMART" id="SM00408">
    <property type="entry name" value="IGc2"/>
    <property type="match status" value="2"/>
</dbReference>
<keyword evidence="13" id="KW-1015">Disulfide bond</keyword>
<feature type="domain" description="Ig-like" evidence="23">
    <location>
        <begin position="1"/>
        <end position="99"/>
    </location>
</feature>
<evidence type="ECO:0000256" key="15">
    <source>
        <dbReference type="ARBA" id="ARBA00023180"/>
    </source>
</evidence>
<dbReference type="GO" id="GO:0007155">
    <property type="term" value="P:cell adhesion"/>
    <property type="evidence" value="ECO:0007669"/>
    <property type="project" value="UniProtKB-KW"/>
</dbReference>
<feature type="compositionally biased region" description="Basic and acidic residues" evidence="19">
    <location>
        <begin position="1611"/>
        <end position="1642"/>
    </location>
</feature>
<evidence type="ECO:0000259" key="21">
    <source>
        <dbReference type="PROSITE" id="PS50055"/>
    </source>
</evidence>
<feature type="domain" description="Tyrosine specific protein phosphatases" evidence="22">
    <location>
        <begin position="1906"/>
        <end position="1977"/>
    </location>
</feature>
<dbReference type="InterPro" id="IPR013783">
    <property type="entry name" value="Ig-like_fold"/>
</dbReference>
<evidence type="ECO:0000256" key="6">
    <source>
        <dbReference type="ARBA" id="ARBA00022729"/>
    </source>
</evidence>
<feature type="compositionally biased region" description="Basic and acidic residues" evidence="19">
    <location>
        <begin position="1428"/>
        <end position="1466"/>
    </location>
</feature>
<dbReference type="PROSITE" id="PS00383">
    <property type="entry name" value="TYR_PHOSPHATASE_1"/>
    <property type="match status" value="2"/>
</dbReference>
<dbReference type="CDD" id="cd05738">
    <property type="entry name" value="IgI_2_RPTP_IIa_LAR_like"/>
    <property type="match status" value="1"/>
</dbReference>
<dbReference type="FunFam" id="2.60.40.10:FF:000353">
    <property type="entry name" value="receptor-type tyrosine-protein phosphatase F isoform X1"/>
    <property type="match status" value="1"/>
</dbReference>
<proteinExistence type="inferred from homology"/>
<dbReference type="Pfam" id="PF13927">
    <property type="entry name" value="Ig_3"/>
    <property type="match status" value="1"/>
</dbReference>
<name>A0AAD8ZBA2_9TELE</name>
<dbReference type="InterPro" id="IPR050713">
    <property type="entry name" value="RTP_Phos/Ushers"/>
</dbReference>
<comment type="catalytic activity">
    <reaction evidence="18">
        <text>O-phospho-L-tyrosyl-[protein] + H2O = L-tyrosyl-[protein] + phosphate</text>
        <dbReference type="Rhea" id="RHEA:10684"/>
        <dbReference type="Rhea" id="RHEA-COMP:10136"/>
        <dbReference type="Rhea" id="RHEA-COMP:20101"/>
        <dbReference type="ChEBI" id="CHEBI:15377"/>
        <dbReference type="ChEBI" id="CHEBI:43474"/>
        <dbReference type="ChEBI" id="CHEBI:46858"/>
        <dbReference type="ChEBI" id="CHEBI:61978"/>
        <dbReference type="EC" id="3.1.3.48"/>
    </reaction>
</comment>
<feature type="region of interest" description="Disordered" evidence="19">
    <location>
        <begin position="316"/>
        <end position="335"/>
    </location>
</feature>
<evidence type="ECO:0000256" key="3">
    <source>
        <dbReference type="ARBA" id="ARBA00013064"/>
    </source>
</evidence>
<dbReference type="SUPFAM" id="SSF48726">
    <property type="entry name" value="Immunoglobulin"/>
    <property type="match status" value="2"/>
</dbReference>
<feature type="domain" description="Tyrosine-protein phosphatase" evidence="21">
    <location>
        <begin position="2018"/>
        <end position="2238"/>
    </location>
</feature>
<keyword evidence="4" id="KW-0358">Heparin-binding</keyword>
<feature type="compositionally biased region" description="Polar residues" evidence="19">
    <location>
        <begin position="318"/>
        <end position="331"/>
    </location>
</feature>
<organism evidence="25 26">
    <name type="scientific">Electrophorus voltai</name>
    <dbReference type="NCBI Taxonomy" id="2609070"/>
    <lineage>
        <taxon>Eukaryota</taxon>
        <taxon>Metazoa</taxon>
        <taxon>Chordata</taxon>
        <taxon>Craniata</taxon>
        <taxon>Vertebrata</taxon>
        <taxon>Euteleostomi</taxon>
        <taxon>Actinopterygii</taxon>
        <taxon>Neopterygii</taxon>
        <taxon>Teleostei</taxon>
        <taxon>Ostariophysi</taxon>
        <taxon>Gymnotiformes</taxon>
        <taxon>Gymnotoidei</taxon>
        <taxon>Gymnotidae</taxon>
        <taxon>Electrophorus</taxon>
    </lineage>
</organism>
<dbReference type="PROSITE" id="PS50056">
    <property type="entry name" value="TYR_PHOSPHATASE_2"/>
    <property type="match status" value="2"/>
</dbReference>
<dbReference type="EC" id="3.1.3.48" evidence="3"/>
<feature type="region of interest" description="Disordered" evidence="19">
    <location>
        <begin position="1611"/>
        <end position="1669"/>
    </location>
</feature>
<evidence type="ECO:0000256" key="14">
    <source>
        <dbReference type="ARBA" id="ARBA00023170"/>
    </source>
</evidence>
<evidence type="ECO:0000256" key="12">
    <source>
        <dbReference type="ARBA" id="ARBA00023136"/>
    </source>
</evidence>
<evidence type="ECO:0000256" key="18">
    <source>
        <dbReference type="ARBA" id="ARBA00051722"/>
    </source>
</evidence>
<dbReference type="InterPro" id="IPR003595">
    <property type="entry name" value="Tyr_Pase_cat"/>
</dbReference>
<feature type="compositionally biased region" description="Basic and acidic residues" evidence="19">
    <location>
        <begin position="1276"/>
        <end position="1306"/>
    </location>
</feature>
<keyword evidence="9" id="KW-0130">Cell adhesion</keyword>
<evidence type="ECO:0000313" key="25">
    <source>
        <dbReference type="EMBL" id="KAK1795816.1"/>
    </source>
</evidence>
<dbReference type="GO" id="GO:0004725">
    <property type="term" value="F:protein tyrosine phosphatase activity"/>
    <property type="evidence" value="ECO:0007669"/>
    <property type="project" value="UniProtKB-EC"/>
</dbReference>
<dbReference type="Pfam" id="PF00102">
    <property type="entry name" value="Y_phosphatase"/>
    <property type="match status" value="2"/>
</dbReference>
<dbReference type="FunFam" id="2.60.40.10:FF:000082">
    <property type="entry name" value="receptor-type tyrosine-protein phosphatase delta isoform X2"/>
    <property type="match status" value="1"/>
</dbReference>
<feature type="domain" description="Fibronectin type-III" evidence="24">
    <location>
        <begin position="728"/>
        <end position="821"/>
    </location>
</feature>
<dbReference type="FunFam" id="3.90.190.10:FF:000002">
    <property type="entry name" value="receptor-type tyrosine-protein phosphatase delta isoform X2"/>
    <property type="match status" value="1"/>
</dbReference>
<feature type="compositionally biased region" description="Basic and acidic residues" evidence="19">
    <location>
        <begin position="1651"/>
        <end position="1669"/>
    </location>
</feature>
<dbReference type="InterPro" id="IPR000242">
    <property type="entry name" value="PTP_cat"/>
</dbReference>
<dbReference type="EMBL" id="JAROKS010000015">
    <property type="protein sequence ID" value="KAK1795816.1"/>
    <property type="molecule type" value="Genomic_DNA"/>
</dbReference>
<dbReference type="FunFam" id="3.90.190.10:FF:000185">
    <property type="entry name" value="Predicted protein"/>
    <property type="match status" value="1"/>
</dbReference>
<keyword evidence="6" id="KW-0732">Signal</keyword>
<dbReference type="SUPFAM" id="SSF52799">
    <property type="entry name" value="(Phosphotyrosine protein) phosphatases II"/>
    <property type="match status" value="2"/>
</dbReference>
<evidence type="ECO:0000256" key="2">
    <source>
        <dbReference type="ARBA" id="ARBA00010504"/>
    </source>
</evidence>
<feature type="compositionally biased region" description="Basic and acidic residues" evidence="19">
    <location>
        <begin position="1507"/>
        <end position="1573"/>
    </location>
</feature>
<dbReference type="Pfam" id="PF00041">
    <property type="entry name" value="fn3"/>
    <property type="match status" value="7"/>
</dbReference>
<dbReference type="FunFam" id="2.60.40.10:FF:000015">
    <property type="entry name" value="receptor-type tyrosine-protein phosphatase delta isoform X2"/>
    <property type="match status" value="1"/>
</dbReference>
<dbReference type="PROSITE" id="PS50853">
    <property type="entry name" value="FN3"/>
    <property type="match status" value="7"/>
</dbReference>
<dbReference type="InterPro" id="IPR000387">
    <property type="entry name" value="Tyr_Pase_dom"/>
</dbReference>
<feature type="domain" description="Fibronectin type-III" evidence="24">
    <location>
        <begin position="429"/>
        <end position="521"/>
    </location>
</feature>
<dbReference type="InterPro" id="IPR003961">
    <property type="entry name" value="FN3_dom"/>
</dbReference>
<feature type="transmembrane region" description="Helical" evidence="20">
    <location>
        <begin position="1801"/>
        <end position="1824"/>
    </location>
</feature>
<dbReference type="SMART" id="SM00404">
    <property type="entry name" value="PTPc_motif"/>
    <property type="match status" value="2"/>
</dbReference>
<evidence type="ECO:0000256" key="7">
    <source>
        <dbReference type="ARBA" id="ARBA00022737"/>
    </source>
</evidence>
<dbReference type="InterPro" id="IPR013098">
    <property type="entry name" value="Ig_I-set"/>
</dbReference>
<dbReference type="InterPro" id="IPR007110">
    <property type="entry name" value="Ig-like_dom"/>
</dbReference>
<dbReference type="CDD" id="cd05739">
    <property type="entry name" value="IgI_3_RPTP_IIa_LAR_like"/>
    <property type="match status" value="1"/>
</dbReference>
<dbReference type="FunFam" id="2.60.40.10:FF:000027">
    <property type="entry name" value="receptor-type tyrosine-protein phosphatase delta isoform X1"/>
    <property type="match status" value="1"/>
</dbReference>
<protein>
    <recommendedName>
        <fullName evidence="17">Receptor-type tyrosine-protein phosphatase F</fullName>
        <ecNumber evidence="3">3.1.3.48</ecNumber>
    </recommendedName>
</protein>
<feature type="region of interest" description="Disordered" evidence="19">
    <location>
        <begin position="607"/>
        <end position="626"/>
    </location>
</feature>
<dbReference type="Pfam" id="PF07679">
    <property type="entry name" value="I-set"/>
    <property type="match status" value="1"/>
</dbReference>
<keyword evidence="5 20" id="KW-0812">Transmembrane</keyword>
<dbReference type="InterPro" id="IPR029021">
    <property type="entry name" value="Prot-tyrosine_phosphatase-like"/>
</dbReference>
<evidence type="ECO:0000313" key="26">
    <source>
        <dbReference type="Proteomes" id="UP001239994"/>
    </source>
</evidence>
<evidence type="ECO:0000259" key="24">
    <source>
        <dbReference type="PROSITE" id="PS50853"/>
    </source>
</evidence>
<evidence type="ECO:0000256" key="5">
    <source>
        <dbReference type="ARBA" id="ARBA00022692"/>
    </source>
</evidence>